<feature type="compositionally biased region" description="Low complexity" evidence="1">
    <location>
        <begin position="85"/>
        <end position="99"/>
    </location>
</feature>
<dbReference type="Proteomes" id="UP000504629">
    <property type="component" value="Unplaced"/>
</dbReference>
<dbReference type="RefSeq" id="XP_028030609.1">
    <property type="nucleotide sequence ID" value="XM_028174808.1"/>
</dbReference>
<protein>
    <submittedName>
        <fullName evidence="3">Uncharacterized protein LOC114243352</fullName>
    </submittedName>
</protein>
<dbReference type="OrthoDB" id="7482593at2759"/>
<reference evidence="3" key="1">
    <citation type="submission" date="2025-08" db="UniProtKB">
        <authorList>
            <consortium name="RefSeq"/>
        </authorList>
    </citation>
    <scope>IDENTIFICATION</scope>
    <source>
        <tissue evidence="3">Silk gland</tissue>
    </source>
</reference>
<dbReference type="GeneID" id="114243352"/>
<keyword evidence="2" id="KW-1185">Reference proteome</keyword>
<name>A0A6J2JQQ8_BOMMA</name>
<accession>A0A6J2JQQ8</accession>
<gene>
    <name evidence="3" type="primary">LOC114243352</name>
</gene>
<organism evidence="2 3">
    <name type="scientific">Bombyx mandarina</name>
    <name type="common">Wild silk moth</name>
    <name type="synonym">Wild silkworm</name>
    <dbReference type="NCBI Taxonomy" id="7092"/>
    <lineage>
        <taxon>Eukaryota</taxon>
        <taxon>Metazoa</taxon>
        <taxon>Ecdysozoa</taxon>
        <taxon>Arthropoda</taxon>
        <taxon>Hexapoda</taxon>
        <taxon>Insecta</taxon>
        <taxon>Pterygota</taxon>
        <taxon>Neoptera</taxon>
        <taxon>Endopterygota</taxon>
        <taxon>Lepidoptera</taxon>
        <taxon>Glossata</taxon>
        <taxon>Ditrysia</taxon>
        <taxon>Bombycoidea</taxon>
        <taxon>Bombycidae</taxon>
        <taxon>Bombycinae</taxon>
        <taxon>Bombyx</taxon>
    </lineage>
</organism>
<feature type="region of interest" description="Disordered" evidence="1">
    <location>
        <begin position="68"/>
        <end position="108"/>
    </location>
</feature>
<proteinExistence type="predicted"/>
<dbReference type="KEGG" id="bman:114243352"/>
<evidence type="ECO:0000313" key="3">
    <source>
        <dbReference type="RefSeq" id="XP_028030609.1"/>
    </source>
</evidence>
<evidence type="ECO:0000256" key="1">
    <source>
        <dbReference type="SAM" id="MobiDB-lite"/>
    </source>
</evidence>
<evidence type="ECO:0000313" key="2">
    <source>
        <dbReference type="Proteomes" id="UP000504629"/>
    </source>
</evidence>
<dbReference type="AlphaFoldDB" id="A0A6J2JQQ8"/>
<sequence length="700" mass="79244">MDDQHKFSEISLLNKSYRNLQQMAKSMHLPSNVKKKYLIELIIAKKFKSSNELNEIVQRVKQERIQLSKAKKGKIRKNSVQGAEISSTSNSSPPISSTPKLLKRSPNRKAVMTYSREHNSIDRFKSSPSIKTFQSDRVLRSFNRPNYRIFNMNNTVIGIIKGENAKATRINIVSQDGRHPKFNLTAVLKGTSDPSMDSNSQMMPFYSNMRSLQPGKMKRANSISVLSGQRTPLSPTVNITSRDGKMSRLNALVQKSLTQKSEKGYRYTEMSLVKRSDNMKIEQLSLNCDEVQTAENFYDIDALLENSASQSELTNIEYYQKITTESKDNFCTEMHKGLPRITEVFSKFNSDQQKNLMQPIYVQVSEDSERTTSPTYTSVVNQSGISLLENLYNFKNQFITNHPLNPVHSATAKTQCVFSTPTITTPSQHPTIAGYKEFSASYDRDNAYQNILEPRMQERDNVTSFAGTNFDCNEVLSSSASSIETLSCQDIGANASIPEMVEDALELISQDGDYMERIGMNDKMFCLLCSWAGPKFMLEHHIEKEHSSEIHKRESGEWNVTFTLGGVARRRAWSCRVVRHRAALYVLSARYRDPDCFMATLHTLSTDETATKIARMTIYNKVTGEPYSWEGAVPQLGEGMPYVNDTTCLKLSLAEMNLFPNSANLRLINRELVVKSPAKVVVGQPELNDIHIIVFVKIMP</sequence>